<keyword evidence="3" id="KW-1185">Reference proteome</keyword>
<dbReference type="SUPFAM" id="SSF48452">
    <property type="entry name" value="TPR-like"/>
    <property type="match status" value="1"/>
</dbReference>
<reference evidence="2 3" key="1">
    <citation type="submission" date="2021-08" db="EMBL/GenBank/DDBJ databases">
        <title>Helicobacter spp. isolated from feces of Anatolian Ground Squirrel (Spermophilus xanthoprymnus) in Turkey.</title>
        <authorList>
            <person name="Aydin F."/>
            <person name="Abay S."/>
            <person name="Kayman T."/>
            <person name="Karakaya E."/>
            <person name="Saticioglu I.B."/>
        </authorList>
    </citation>
    <scope>NUCLEOTIDE SEQUENCE [LARGE SCALE GENOMIC DNA]</scope>
    <source>
        <strain evidence="2 3">Faydin-H70</strain>
    </source>
</reference>
<evidence type="ECO:0000313" key="3">
    <source>
        <dbReference type="Proteomes" id="UP000700059"/>
    </source>
</evidence>
<evidence type="ECO:0000313" key="2">
    <source>
        <dbReference type="EMBL" id="MBX7491557.1"/>
    </source>
</evidence>
<organism evidence="2 3">
    <name type="scientific">Helicobacter turcicus</name>
    <dbReference type="NCBI Taxonomy" id="2867412"/>
    <lineage>
        <taxon>Bacteria</taxon>
        <taxon>Pseudomonadati</taxon>
        <taxon>Campylobacterota</taxon>
        <taxon>Epsilonproteobacteria</taxon>
        <taxon>Campylobacterales</taxon>
        <taxon>Helicobacteraceae</taxon>
        <taxon>Helicobacter</taxon>
    </lineage>
</organism>
<proteinExistence type="predicted"/>
<feature type="domain" description="SH3b" evidence="1">
    <location>
        <begin position="48"/>
        <end position="95"/>
    </location>
</feature>
<sequence>MLRIAVFCMGLGALVLIMEFFLKAYKLEAKHLQSKSAQKPCFYVQANVLNVRQNPNMQAKILQTLQKGEKVCMYFGVENGFLHIANGYVATQYLSLNTPPKPNVTTPLEQTPKILLTSTQKAPKQRSLHLARLAMHNQDYTTAKTLALEINQDNPKNIESWEIFAKALYLEGNKNEAILILQNFLLQNSNHMLLELLEQMRKGERI</sequence>
<evidence type="ECO:0000259" key="1">
    <source>
        <dbReference type="Pfam" id="PF08239"/>
    </source>
</evidence>
<dbReference type="EMBL" id="JAIGYQ010000021">
    <property type="protein sequence ID" value="MBX7491557.1"/>
    <property type="molecule type" value="Genomic_DNA"/>
</dbReference>
<gene>
    <name evidence="2" type="ORF">K4G57_08840</name>
</gene>
<name>A0ABS7JQ74_9HELI</name>
<comment type="caution">
    <text evidence="2">The sequence shown here is derived from an EMBL/GenBank/DDBJ whole genome shotgun (WGS) entry which is preliminary data.</text>
</comment>
<dbReference type="RefSeq" id="WP_221532808.1">
    <property type="nucleotide sequence ID" value="NZ_JAIGYP010000020.1"/>
</dbReference>
<dbReference type="InterPro" id="IPR003646">
    <property type="entry name" value="SH3-like_bac-type"/>
</dbReference>
<dbReference type="Proteomes" id="UP000700059">
    <property type="component" value="Unassembled WGS sequence"/>
</dbReference>
<accession>A0ABS7JQ74</accession>
<dbReference type="Gene3D" id="1.25.40.10">
    <property type="entry name" value="Tetratricopeptide repeat domain"/>
    <property type="match status" value="1"/>
</dbReference>
<dbReference type="Pfam" id="PF08239">
    <property type="entry name" value="SH3_3"/>
    <property type="match status" value="1"/>
</dbReference>
<dbReference type="Gene3D" id="2.30.30.40">
    <property type="entry name" value="SH3 Domains"/>
    <property type="match status" value="1"/>
</dbReference>
<protein>
    <submittedName>
        <fullName evidence="2">SH3 domain-containing protein</fullName>
    </submittedName>
</protein>
<dbReference type="InterPro" id="IPR011990">
    <property type="entry name" value="TPR-like_helical_dom_sf"/>
</dbReference>